<dbReference type="Gene3D" id="3.30.70.80">
    <property type="entry name" value="Peptidase S8 propeptide/proteinase inhibitor I9"/>
    <property type="match status" value="1"/>
</dbReference>
<dbReference type="InterPro" id="IPR045051">
    <property type="entry name" value="SBT"/>
</dbReference>
<dbReference type="InterPro" id="IPR010259">
    <property type="entry name" value="S8pro/Inhibitor_I9"/>
</dbReference>
<feature type="domain" description="Inhibitor I9" evidence="3">
    <location>
        <begin position="17"/>
        <end position="93"/>
    </location>
</feature>
<dbReference type="Gramene" id="NC9G0169590.1">
    <property type="protein sequence ID" value="NC9G0169590.1:cds"/>
    <property type="gene ID" value="NC9G0169590"/>
</dbReference>
<dbReference type="SUPFAM" id="SSF52743">
    <property type="entry name" value="Subtilisin-like"/>
    <property type="match status" value="1"/>
</dbReference>
<dbReference type="GO" id="GO:0006508">
    <property type="term" value="P:proteolysis"/>
    <property type="evidence" value="ECO:0007669"/>
    <property type="project" value="InterPro"/>
</dbReference>
<dbReference type="EMBL" id="LR721787">
    <property type="protein sequence ID" value="VVW77199.1"/>
    <property type="molecule type" value="Genomic_DNA"/>
</dbReference>
<comment type="similarity">
    <text evidence="1">Belongs to the peptidase S8 family.</text>
</comment>
<evidence type="ECO:0000313" key="4">
    <source>
        <dbReference type="EMBL" id="VVW77199.1"/>
    </source>
</evidence>
<sequence>MAICHVTSVVAPDKKQTYIVHVQQDLMPTSFSSPDMWYQTLLESVSDKPDKKTIIYTYPTILHGFSTSLTATEAEFLREKSSVLAVLPEMVYKPDTTRTPSFLGLNGRGGLLARSTEGENIIIGLLDTGIWPESRSFNDGGLCPIPSKWKGSCKAGTNFKVSNCNRKLIGAQFFSAGYEAEYGPINEQSESR</sequence>
<evidence type="ECO:0000259" key="3">
    <source>
        <dbReference type="Pfam" id="PF05922"/>
    </source>
</evidence>
<dbReference type="Pfam" id="PF05922">
    <property type="entry name" value="Inhibitor_I9"/>
    <property type="match status" value="1"/>
</dbReference>
<dbReference type="FunFam" id="3.30.70.80:FF:000003">
    <property type="entry name" value="Subtilisin-like protease SBT1.9"/>
    <property type="match status" value="1"/>
</dbReference>
<evidence type="ECO:0000256" key="2">
    <source>
        <dbReference type="ARBA" id="ARBA00022729"/>
    </source>
</evidence>
<proteinExistence type="inferred from homology"/>
<dbReference type="InterPro" id="IPR037045">
    <property type="entry name" value="S8pro/Inhibitor_I9_sf"/>
</dbReference>
<reference evidence="4" key="1">
    <citation type="submission" date="2019-09" db="EMBL/GenBank/DDBJ databases">
        <authorList>
            <person name="Zhang L."/>
        </authorList>
    </citation>
    <scope>NUCLEOTIDE SEQUENCE</scope>
</reference>
<dbReference type="PANTHER" id="PTHR10795">
    <property type="entry name" value="PROPROTEIN CONVERTASE SUBTILISIN/KEXIN"/>
    <property type="match status" value="1"/>
</dbReference>
<keyword evidence="2" id="KW-0732">Signal</keyword>
<evidence type="ECO:0000256" key="1">
    <source>
        <dbReference type="ARBA" id="ARBA00011073"/>
    </source>
</evidence>
<protein>
    <recommendedName>
        <fullName evidence="3">Inhibitor I9 domain-containing protein</fullName>
    </recommendedName>
</protein>
<gene>
    <name evidence="4" type="ORF">NYM_LOCUS27246</name>
</gene>
<accession>A0A5K1GJA7</accession>
<dbReference type="GO" id="GO:0004252">
    <property type="term" value="F:serine-type endopeptidase activity"/>
    <property type="evidence" value="ECO:0007669"/>
    <property type="project" value="InterPro"/>
</dbReference>
<dbReference type="AlphaFoldDB" id="A0A5K1GJA7"/>
<dbReference type="Gene3D" id="3.40.50.200">
    <property type="entry name" value="Peptidase S8/S53 domain"/>
    <property type="match status" value="1"/>
</dbReference>
<organism evidence="4">
    <name type="scientific">Nymphaea colorata</name>
    <name type="common">pocket water lily</name>
    <dbReference type="NCBI Taxonomy" id="210225"/>
    <lineage>
        <taxon>Eukaryota</taxon>
        <taxon>Viridiplantae</taxon>
        <taxon>Streptophyta</taxon>
        <taxon>Embryophyta</taxon>
        <taxon>Tracheophyta</taxon>
        <taxon>Spermatophyta</taxon>
        <taxon>Magnoliopsida</taxon>
        <taxon>Nymphaeales</taxon>
        <taxon>Nymphaeaceae</taxon>
        <taxon>Nymphaea</taxon>
    </lineage>
</organism>
<name>A0A5K1GJA7_9MAGN</name>
<dbReference type="InterPro" id="IPR036852">
    <property type="entry name" value="Peptidase_S8/S53_dom_sf"/>
</dbReference>